<feature type="transmembrane region" description="Helical" evidence="16">
    <location>
        <begin position="957"/>
        <end position="978"/>
    </location>
</feature>
<dbReference type="Gene3D" id="2.70.150.10">
    <property type="entry name" value="Calcium-transporting ATPase, cytoplasmic transduction domain A"/>
    <property type="match status" value="1"/>
</dbReference>
<dbReference type="Proteomes" id="UP000663879">
    <property type="component" value="Unassembled WGS sequence"/>
</dbReference>
<keyword evidence="3 16" id="KW-0109">Calcium transport</keyword>
<evidence type="ECO:0000256" key="2">
    <source>
        <dbReference type="ARBA" id="ARBA00022448"/>
    </source>
</evidence>
<keyword evidence="6 16" id="KW-0547">Nucleotide-binding</keyword>
<dbReference type="InterPro" id="IPR023299">
    <property type="entry name" value="ATPase_P-typ_cyto_dom_N"/>
</dbReference>
<dbReference type="InterPro" id="IPR006408">
    <property type="entry name" value="P-type_ATPase_IIB"/>
</dbReference>
<evidence type="ECO:0000256" key="11">
    <source>
        <dbReference type="ARBA" id="ARBA00022967"/>
    </source>
</evidence>
<dbReference type="InterPro" id="IPR018303">
    <property type="entry name" value="ATPase_P-typ_P_site"/>
</dbReference>
<dbReference type="SUPFAM" id="SSF81653">
    <property type="entry name" value="Calcium ATPase, transduction domain A"/>
    <property type="match status" value="1"/>
</dbReference>
<evidence type="ECO:0000256" key="5">
    <source>
        <dbReference type="ARBA" id="ARBA00022723"/>
    </source>
</evidence>
<dbReference type="Gene3D" id="3.40.1110.10">
    <property type="entry name" value="Calcium-transporting ATPase, cytoplasmic domain N"/>
    <property type="match status" value="1"/>
</dbReference>
<protein>
    <recommendedName>
        <fullName evidence="16">Calcium-transporting ATPase</fullName>
        <ecNumber evidence="16">7.2.2.10</ecNumber>
    </recommendedName>
</protein>
<comment type="similarity">
    <text evidence="16">Belongs to the cation transport ATPase (P-type) (TC 3.A.3) family.</text>
</comment>
<comment type="function">
    <text evidence="16">Catalyzes the hydrolysis of ATP coupled with the transport of calcium.</text>
</comment>
<keyword evidence="15 16" id="KW-0472">Membrane</keyword>
<keyword evidence="10" id="KW-0460">Magnesium</keyword>
<reference evidence="18" key="1">
    <citation type="submission" date="2021-02" db="EMBL/GenBank/DDBJ databases">
        <authorList>
            <person name="Nowell W R."/>
        </authorList>
    </citation>
    <scope>NUCLEOTIDE SEQUENCE</scope>
    <source>
        <strain evidence="18">Ploen Becks lab</strain>
    </source>
</reference>
<dbReference type="SFLD" id="SFLDS00003">
    <property type="entry name" value="Haloacid_Dehalogenase"/>
    <property type="match status" value="1"/>
</dbReference>
<dbReference type="SUPFAM" id="SSF81660">
    <property type="entry name" value="Metal cation-transporting ATPase, ATP-binding domain N"/>
    <property type="match status" value="1"/>
</dbReference>
<dbReference type="InterPro" id="IPR059000">
    <property type="entry name" value="ATPase_P-type_domA"/>
</dbReference>
<dbReference type="Pfam" id="PF00690">
    <property type="entry name" value="Cation_ATPase_N"/>
    <property type="match status" value="1"/>
</dbReference>
<dbReference type="FunFam" id="1.20.1110.10:FF:000001">
    <property type="entry name" value="Calcium-transporting ATPase"/>
    <property type="match status" value="1"/>
</dbReference>
<dbReference type="InterPro" id="IPR006068">
    <property type="entry name" value="ATPase_P-typ_cation-transptr_C"/>
</dbReference>
<dbReference type="SMART" id="SM00831">
    <property type="entry name" value="Cation_ATPase_N"/>
    <property type="match status" value="1"/>
</dbReference>
<comment type="catalytic activity">
    <reaction evidence="16">
        <text>Ca(2+)(in) + ATP + H2O = Ca(2+)(out) + ADP + phosphate + H(+)</text>
        <dbReference type="Rhea" id="RHEA:18105"/>
        <dbReference type="ChEBI" id="CHEBI:15377"/>
        <dbReference type="ChEBI" id="CHEBI:15378"/>
        <dbReference type="ChEBI" id="CHEBI:29108"/>
        <dbReference type="ChEBI" id="CHEBI:30616"/>
        <dbReference type="ChEBI" id="CHEBI:43474"/>
        <dbReference type="ChEBI" id="CHEBI:456216"/>
        <dbReference type="EC" id="7.2.2.10"/>
    </reaction>
</comment>
<evidence type="ECO:0000313" key="19">
    <source>
        <dbReference type="Proteomes" id="UP000663879"/>
    </source>
</evidence>
<feature type="transmembrane region" description="Helical" evidence="16">
    <location>
        <begin position="924"/>
        <end position="945"/>
    </location>
</feature>
<dbReference type="InterPro" id="IPR001757">
    <property type="entry name" value="P_typ_ATPase"/>
</dbReference>
<dbReference type="SFLD" id="SFLDG00002">
    <property type="entry name" value="C1.7:_P-type_atpase_like"/>
    <property type="match status" value="1"/>
</dbReference>
<dbReference type="FunFam" id="3.40.50.1000:FF:000144">
    <property type="entry name" value="copper-transporting ATPase 1 isoform X2"/>
    <property type="match status" value="1"/>
</dbReference>
<dbReference type="CDD" id="cd02081">
    <property type="entry name" value="P-type_ATPase_Ca_PMCA-like"/>
    <property type="match status" value="1"/>
</dbReference>
<keyword evidence="14 16" id="KW-0406">Ion transport</keyword>
<evidence type="ECO:0000256" key="1">
    <source>
        <dbReference type="ARBA" id="ARBA00004127"/>
    </source>
</evidence>
<organism evidence="18 19">
    <name type="scientific">Brachionus calyciflorus</name>
    <dbReference type="NCBI Taxonomy" id="104777"/>
    <lineage>
        <taxon>Eukaryota</taxon>
        <taxon>Metazoa</taxon>
        <taxon>Spiralia</taxon>
        <taxon>Gnathifera</taxon>
        <taxon>Rotifera</taxon>
        <taxon>Eurotatoria</taxon>
        <taxon>Monogononta</taxon>
        <taxon>Pseudotrocha</taxon>
        <taxon>Ploima</taxon>
        <taxon>Brachionidae</taxon>
        <taxon>Brachionus</taxon>
    </lineage>
</organism>
<evidence type="ECO:0000256" key="13">
    <source>
        <dbReference type="ARBA" id="ARBA00023008"/>
    </source>
</evidence>
<comment type="subcellular location">
    <subcellularLocation>
        <location evidence="1">Endomembrane system</location>
        <topology evidence="1">Multi-pass membrane protein</topology>
    </subcellularLocation>
    <subcellularLocation>
        <location evidence="16">Membrane</location>
        <topology evidence="16">Multi-pass membrane protein</topology>
    </subcellularLocation>
</comment>
<keyword evidence="4 16" id="KW-0812">Transmembrane</keyword>
<dbReference type="InterPro" id="IPR036412">
    <property type="entry name" value="HAD-like_sf"/>
</dbReference>
<evidence type="ECO:0000256" key="16">
    <source>
        <dbReference type="RuleBase" id="RU361146"/>
    </source>
</evidence>
<evidence type="ECO:0000256" key="10">
    <source>
        <dbReference type="ARBA" id="ARBA00022842"/>
    </source>
</evidence>
<dbReference type="SUPFAM" id="SSF56784">
    <property type="entry name" value="HAD-like"/>
    <property type="match status" value="1"/>
</dbReference>
<dbReference type="Pfam" id="PF00122">
    <property type="entry name" value="E1-E2_ATPase"/>
    <property type="match status" value="1"/>
</dbReference>
<keyword evidence="12 16" id="KW-1133">Transmembrane helix</keyword>
<dbReference type="Gene3D" id="3.40.50.1000">
    <property type="entry name" value="HAD superfamily/HAD-like"/>
    <property type="match status" value="1"/>
</dbReference>
<dbReference type="GO" id="GO:0016887">
    <property type="term" value="F:ATP hydrolysis activity"/>
    <property type="evidence" value="ECO:0007669"/>
    <property type="project" value="InterPro"/>
</dbReference>
<evidence type="ECO:0000256" key="4">
    <source>
        <dbReference type="ARBA" id="ARBA00022692"/>
    </source>
</evidence>
<dbReference type="FunFam" id="2.70.150.10:FF:000001">
    <property type="entry name" value="Calcium-transporting ATPase"/>
    <property type="match status" value="1"/>
</dbReference>
<sequence>MFDISSKELSELIKSSELLAKLGGVDGLLLKLKADPKKGLDSTDENDIKSRITYFGCNVIPIRSSDSFFHIMFNTVKDPTLIILIISAIISLSTSFFHKESKMDEEYTIMHKANLEWIEGMAILITVIAIVFVSSFYEWKKEKEFRNLKSKIDSEQKISVLRNGKFENLQVNQLLVGDICHIYYGNLIPADGIIIESSDLQIDESSLTGETCPVKKSLNLPWLFSGTHVMEGHASMLVLAVGLQSQTGLIMSLMGAVDNKKNKKSKVQTSNIQTEINTKEQSVLQAKINRLIKKLGYIGICISILTVVILMAHHVYIKPKLDYDLLSAFFKSLIIGITILVVAVPEGLPLAVTISFAYAIKRMIKENNLVRHLTGCETMGNATTICSDKTGTLTTNRMTVVQCYINGIHYHNQPNSNQIPTQIKTILESAIAINSSYTSKIENTLESEPFQIGNKTECALLGFIENLGLNYNSIRNSNPTNTFLKVYTFNSFRKSMSTCIKHPTLNNAIRIFTKGAPETILSNCKYIMINDTIKELNDLNDIKNEVVDKMANEGLRIICIAYKDLIPDKSNKKMTEIDWENEENLIKTDLTCICICGIEDPVRVEVPAAIEKCKKAGIVVRMLTGDSINTARCIARKCGIIGLDEDFLILDSEEFNEKIKNSKGDVVQQKLDEIWPKLRVLARASPMDKFLLVKHLKLSTLNKNGEVVAVTGDGTNDGPALRKADVGFAMGIQGTDVAKEASDIILTDDNFNSIVKAVLWGRNVYDSIAKFLQFQMTVNSVGVICAFLGSCFIGISPLRAVQMLWINLIMDTLASLALSTEEPSEELLNRKPYGRFKPLISNIMMKNIFGHCIYQILVIFVILFFGPTLFGINNGIPESMDNFEPNQHFTLIFNVFVFMTLFNQINSRKINGERNVFKGSRSHCWFYIIWFIGLIFHVLIIHYASFVLACTRLSLDQWLWCFVFGIGSLLWNQVIATIPTDQKFTRPETKCLYSSTQQHVVSNEFGFDLTKDDLDQFESNSINSNLIVKRI</sequence>
<dbReference type="PRINTS" id="PR00119">
    <property type="entry name" value="CATATPASE"/>
</dbReference>
<dbReference type="GO" id="GO:0051480">
    <property type="term" value="P:regulation of cytosolic calcium ion concentration"/>
    <property type="evidence" value="ECO:0007669"/>
    <property type="project" value="TreeGrafter"/>
</dbReference>
<dbReference type="EMBL" id="CAJNOC010001267">
    <property type="protein sequence ID" value="CAF0850043.1"/>
    <property type="molecule type" value="Genomic_DNA"/>
</dbReference>
<keyword evidence="7" id="KW-0187">Copper transport</keyword>
<evidence type="ECO:0000256" key="6">
    <source>
        <dbReference type="ARBA" id="ARBA00022741"/>
    </source>
</evidence>
<feature type="transmembrane region" description="Helical" evidence="16">
    <location>
        <begin position="329"/>
        <end position="360"/>
    </location>
</feature>
<dbReference type="InterPro" id="IPR044492">
    <property type="entry name" value="P_typ_ATPase_HD_dom"/>
</dbReference>
<dbReference type="SFLD" id="SFLDF00027">
    <property type="entry name" value="p-type_atpase"/>
    <property type="match status" value="1"/>
</dbReference>
<dbReference type="PROSITE" id="PS00154">
    <property type="entry name" value="ATPASE_E1_E2"/>
    <property type="match status" value="1"/>
</dbReference>
<dbReference type="Pfam" id="PF00689">
    <property type="entry name" value="Cation_ATPase_C"/>
    <property type="match status" value="1"/>
</dbReference>
<dbReference type="GO" id="GO:0005524">
    <property type="term" value="F:ATP binding"/>
    <property type="evidence" value="ECO:0007669"/>
    <property type="project" value="UniProtKB-KW"/>
</dbReference>
<keyword evidence="19" id="KW-1185">Reference proteome</keyword>
<feature type="domain" description="Cation-transporting P-type ATPase N-terminal" evidence="17">
    <location>
        <begin position="21"/>
        <end position="96"/>
    </location>
</feature>
<dbReference type="NCBIfam" id="TIGR01494">
    <property type="entry name" value="ATPase_P-type"/>
    <property type="match status" value="3"/>
</dbReference>
<dbReference type="EC" id="7.2.2.10" evidence="16"/>
<keyword evidence="9 16" id="KW-0067">ATP-binding</keyword>
<dbReference type="OrthoDB" id="116380at2759"/>
<gene>
    <name evidence="18" type="ORF">OXX778_LOCUS8902</name>
</gene>
<dbReference type="PANTHER" id="PTHR24093">
    <property type="entry name" value="CATION TRANSPORTING ATPASE"/>
    <property type="match status" value="1"/>
</dbReference>
<dbReference type="Pfam" id="PF08282">
    <property type="entry name" value="Hydrolase_3"/>
    <property type="match status" value="1"/>
</dbReference>
<feature type="transmembrane region" description="Helical" evidence="16">
    <location>
        <begin position="117"/>
        <end position="139"/>
    </location>
</feature>
<dbReference type="GO" id="GO:0046872">
    <property type="term" value="F:metal ion binding"/>
    <property type="evidence" value="ECO:0007669"/>
    <property type="project" value="UniProtKB-KW"/>
</dbReference>
<dbReference type="GO" id="GO:0005388">
    <property type="term" value="F:P-type calcium transporter activity"/>
    <property type="evidence" value="ECO:0007669"/>
    <property type="project" value="UniProtKB-EC"/>
</dbReference>
<evidence type="ECO:0000256" key="7">
    <source>
        <dbReference type="ARBA" id="ARBA00022796"/>
    </source>
</evidence>
<keyword evidence="13" id="KW-0186">Copper</keyword>
<dbReference type="AlphaFoldDB" id="A0A813W2W7"/>
<evidence type="ECO:0000256" key="12">
    <source>
        <dbReference type="ARBA" id="ARBA00022989"/>
    </source>
</evidence>
<keyword evidence="2 16" id="KW-0813">Transport</keyword>
<keyword evidence="5" id="KW-0479">Metal-binding</keyword>
<dbReference type="GO" id="GO:0012505">
    <property type="term" value="C:endomembrane system"/>
    <property type="evidence" value="ECO:0007669"/>
    <property type="project" value="UniProtKB-SubCell"/>
</dbReference>
<keyword evidence="11" id="KW-1278">Translocase</keyword>
<evidence type="ECO:0000256" key="3">
    <source>
        <dbReference type="ARBA" id="ARBA00022568"/>
    </source>
</evidence>
<feature type="transmembrane region" description="Helical" evidence="16">
    <location>
        <begin position="886"/>
        <end position="903"/>
    </location>
</feature>
<dbReference type="NCBIfam" id="TIGR01517">
    <property type="entry name" value="ATPase-IIB_Ca"/>
    <property type="match status" value="1"/>
</dbReference>
<keyword evidence="8 16" id="KW-0106">Calcium</keyword>
<comment type="caution">
    <text evidence="16">Lacks conserved residue(s) required for the propagation of feature annotation.</text>
</comment>
<dbReference type="Pfam" id="PF13246">
    <property type="entry name" value="Cation_ATPase"/>
    <property type="match status" value="1"/>
</dbReference>
<name>A0A813W2W7_9BILA</name>
<feature type="transmembrane region" description="Helical" evidence="16">
    <location>
        <begin position="839"/>
        <end position="866"/>
    </location>
</feature>
<dbReference type="InterPro" id="IPR004014">
    <property type="entry name" value="ATPase_P-typ_cation-transptr_N"/>
</dbReference>
<dbReference type="InterPro" id="IPR023298">
    <property type="entry name" value="ATPase_P-typ_TM_dom_sf"/>
</dbReference>
<evidence type="ECO:0000256" key="14">
    <source>
        <dbReference type="ARBA" id="ARBA00023065"/>
    </source>
</evidence>
<evidence type="ECO:0000313" key="18">
    <source>
        <dbReference type="EMBL" id="CAF0850043.1"/>
    </source>
</evidence>
<dbReference type="PANTHER" id="PTHR24093:SF369">
    <property type="entry name" value="CALCIUM-TRANSPORTING ATPASE"/>
    <property type="match status" value="1"/>
</dbReference>
<evidence type="ECO:0000256" key="9">
    <source>
        <dbReference type="ARBA" id="ARBA00022840"/>
    </source>
</evidence>
<dbReference type="Gene3D" id="1.20.1110.10">
    <property type="entry name" value="Calcium-transporting ATPase, transmembrane domain"/>
    <property type="match status" value="1"/>
</dbReference>
<feature type="transmembrane region" description="Helical" evidence="16">
    <location>
        <begin position="295"/>
        <end position="317"/>
    </location>
</feature>
<evidence type="ECO:0000256" key="8">
    <source>
        <dbReference type="ARBA" id="ARBA00022837"/>
    </source>
</evidence>
<dbReference type="SUPFAM" id="SSF81665">
    <property type="entry name" value="Calcium ATPase, transmembrane domain M"/>
    <property type="match status" value="1"/>
</dbReference>
<dbReference type="GO" id="GO:0006825">
    <property type="term" value="P:copper ion transport"/>
    <property type="evidence" value="ECO:0007669"/>
    <property type="project" value="UniProtKB-KW"/>
</dbReference>
<dbReference type="InterPro" id="IPR023214">
    <property type="entry name" value="HAD_sf"/>
</dbReference>
<evidence type="ECO:0000256" key="15">
    <source>
        <dbReference type="ARBA" id="ARBA00023136"/>
    </source>
</evidence>
<feature type="transmembrane region" description="Helical" evidence="16">
    <location>
        <begin position="80"/>
        <end position="97"/>
    </location>
</feature>
<accession>A0A813W2W7</accession>
<evidence type="ECO:0000259" key="17">
    <source>
        <dbReference type="SMART" id="SM00831"/>
    </source>
</evidence>
<dbReference type="GO" id="GO:0005886">
    <property type="term" value="C:plasma membrane"/>
    <property type="evidence" value="ECO:0007669"/>
    <property type="project" value="TreeGrafter"/>
</dbReference>
<proteinExistence type="inferred from homology"/>
<dbReference type="InterPro" id="IPR008250">
    <property type="entry name" value="ATPase_P-typ_transduc_dom_A_sf"/>
</dbReference>
<comment type="caution">
    <text evidence="18">The sequence shown here is derived from an EMBL/GenBank/DDBJ whole genome shotgun (WGS) entry which is preliminary data.</text>
</comment>